<comment type="caution">
    <text evidence="2">The sequence shown here is derived from an EMBL/GenBank/DDBJ whole genome shotgun (WGS) entry which is preliminary data.</text>
</comment>
<dbReference type="AlphaFoldDB" id="A0A1B8AMW2"/>
<dbReference type="Proteomes" id="UP000091967">
    <property type="component" value="Unassembled WGS sequence"/>
</dbReference>
<protein>
    <submittedName>
        <fullName evidence="2">Uncharacterized protein</fullName>
    </submittedName>
</protein>
<reference evidence="2 3" key="1">
    <citation type="submission" date="2016-06" db="EMBL/GenBank/DDBJ databases">
        <title>Living apart together: crosstalk between the core and supernumerary genomes in a fungal plant pathogen.</title>
        <authorList>
            <person name="Vanheule A."/>
            <person name="Audenaert K."/>
            <person name="Warris S."/>
            <person name="Van De Geest H."/>
            <person name="Schijlen E."/>
            <person name="Hofte M."/>
            <person name="De Saeger S."/>
            <person name="Haesaert G."/>
            <person name="Waalwijk C."/>
            <person name="Van Der Lee T."/>
        </authorList>
    </citation>
    <scope>NUCLEOTIDE SEQUENCE [LARGE SCALE GENOMIC DNA]</scope>
    <source>
        <strain evidence="2 3">2516</strain>
    </source>
</reference>
<evidence type="ECO:0000313" key="2">
    <source>
        <dbReference type="EMBL" id="OBS21671.1"/>
    </source>
</evidence>
<proteinExistence type="predicted"/>
<organism evidence="2 3">
    <name type="scientific">Fusarium poae</name>
    <dbReference type="NCBI Taxonomy" id="36050"/>
    <lineage>
        <taxon>Eukaryota</taxon>
        <taxon>Fungi</taxon>
        <taxon>Dikarya</taxon>
        <taxon>Ascomycota</taxon>
        <taxon>Pezizomycotina</taxon>
        <taxon>Sordariomycetes</taxon>
        <taxon>Hypocreomycetidae</taxon>
        <taxon>Hypocreales</taxon>
        <taxon>Nectriaceae</taxon>
        <taxon>Fusarium</taxon>
    </lineage>
</organism>
<feature type="compositionally biased region" description="Basic and acidic residues" evidence="1">
    <location>
        <begin position="147"/>
        <end position="165"/>
    </location>
</feature>
<feature type="compositionally biased region" description="Low complexity" evidence="1">
    <location>
        <begin position="173"/>
        <end position="185"/>
    </location>
</feature>
<dbReference type="EMBL" id="LYXU01000003">
    <property type="protein sequence ID" value="OBS21671.1"/>
    <property type="molecule type" value="Genomic_DNA"/>
</dbReference>
<feature type="region of interest" description="Disordered" evidence="1">
    <location>
        <begin position="123"/>
        <end position="196"/>
    </location>
</feature>
<dbReference type="OMA" id="CFCFHEV"/>
<gene>
    <name evidence="2" type="ORF">FPOA_08007</name>
</gene>
<accession>A0A1B8AMW2</accession>
<keyword evidence="3" id="KW-1185">Reference proteome</keyword>
<name>A0A1B8AMW2_FUSPO</name>
<evidence type="ECO:0000256" key="1">
    <source>
        <dbReference type="SAM" id="MobiDB-lite"/>
    </source>
</evidence>
<evidence type="ECO:0000313" key="3">
    <source>
        <dbReference type="Proteomes" id="UP000091967"/>
    </source>
</evidence>
<sequence>MMPPSTQDPFELSRLLEDSKRTITRMQHDLDLVRENQRDTAILNGDLRDYNNQLRGEVADLRAQLTYATRTLTAQIQEQVDRARSTGSSEKKLRDVVDEQKRAIQKFVQEKKTNLQRIKTLENQIKGQAHNAKAEPKKTKAQKKREKREAEREKREIEREKRELGRLSALHPAQAQSQAAVSASAHTPISPAGANLPNTIKEEMMAIDDDTAADGIVPGLALLEDDSHSKEVIEQLKRHMAKRTGSKKLPSFLNSGTKNKCFCIHEVLAMGSSACKPLLPSKSYCMVLGPTCNFLVEVVETASGNRLRTFSPWGVYTPYH</sequence>